<reference evidence="4 5" key="1">
    <citation type="journal article" date="2016" name="Sci. Rep.">
        <title>The genome sequence of the outbreeding globe artichoke constructed de novo incorporating a phase-aware low-pass sequencing strategy of F1 progeny.</title>
        <authorList>
            <person name="Scaglione D."/>
            <person name="Reyes-Chin-Wo S."/>
            <person name="Acquadro A."/>
            <person name="Froenicke L."/>
            <person name="Portis E."/>
            <person name="Beitel C."/>
            <person name="Tirone M."/>
            <person name="Mauro R."/>
            <person name="Lo Monaco A."/>
            <person name="Mauromicale G."/>
            <person name="Faccioli P."/>
            <person name="Cattivelli L."/>
            <person name="Rieseberg L."/>
            <person name="Michelmore R."/>
            <person name="Lanteri S."/>
        </authorList>
    </citation>
    <scope>NUCLEOTIDE SEQUENCE [LARGE SCALE GENOMIC DNA]</scope>
    <source>
        <strain evidence="4">2C</strain>
    </source>
</reference>
<dbReference type="GO" id="GO:0005634">
    <property type="term" value="C:nucleus"/>
    <property type="evidence" value="ECO:0007669"/>
    <property type="project" value="InterPro"/>
</dbReference>
<organism evidence="4 5">
    <name type="scientific">Cynara cardunculus var. scolymus</name>
    <name type="common">Globe artichoke</name>
    <name type="synonym">Cynara scolymus</name>
    <dbReference type="NCBI Taxonomy" id="59895"/>
    <lineage>
        <taxon>Eukaryota</taxon>
        <taxon>Viridiplantae</taxon>
        <taxon>Streptophyta</taxon>
        <taxon>Embryophyta</taxon>
        <taxon>Tracheophyta</taxon>
        <taxon>Spermatophyta</taxon>
        <taxon>Magnoliopsida</taxon>
        <taxon>eudicotyledons</taxon>
        <taxon>Gunneridae</taxon>
        <taxon>Pentapetalae</taxon>
        <taxon>asterids</taxon>
        <taxon>campanulids</taxon>
        <taxon>Asterales</taxon>
        <taxon>Asteraceae</taxon>
        <taxon>Carduoideae</taxon>
        <taxon>Cardueae</taxon>
        <taxon>Carduinae</taxon>
        <taxon>Cynara</taxon>
    </lineage>
</organism>
<keyword evidence="1" id="KW-0175">Coiled coil</keyword>
<accession>A0A124S2A9</accession>
<dbReference type="Pfam" id="PF01486">
    <property type="entry name" value="K-box"/>
    <property type="match status" value="1"/>
</dbReference>
<feature type="domain" description="K-box" evidence="3">
    <location>
        <begin position="112"/>
        <end position="207"/>
    </location>
</feature>
<evidence type="ECO:0000256" key="1">
    <source>
        <dbReference type="SAM" id="Coils"/>
    </source>
</evidence>
<dbReference type="STRING" id="59895.A0A124S2A9"/>
<evidence type="ECO:0000259" key="3">
    <source>
        <dbReference type="PROSITE" id="PS51297"/>
    </source>
</evidence>
<feature type="region of interest" description="Disordered" evidence="2">
    <location>
        <begin position="1"/>
        <end position="35"/>
    </location>
</feature>
<keyword evidence="5" id="KW-1185">Reference proteome</keyword>
<dbReference type="GO" id="GO:0003700">
    <property type="term" value="F:DNA-binding transcription factor activity"/>
    <property type="evidence" value="ECO:0007669"/>
    <property type="project" value="InterPro"/>
</dbReference>
<comment type="caution">
    <text evidence="4">The sequence shown here is derived from an EMBL/GenBank/DDBJ whole genome shotgun (WGS) entry which is preliminary data.</text>
</comment>
<dbReference type="Proteomes" id="UP000243975">
    <property type="component" value="Unassembled WGS sequence"/>
</dbReference>
<feature type="coiled-coil region" evidence="1">
    <location>
        <begin position="112"/>
        <end position="139"/>
    </location>
</feature>
<evidence type="ECO:0000313" key="5">
    <source>
        <dbReference type="Proteomes" id="UP000243975"/>
    </source>
</evidence>
<evidence type="ECO:0000313" key="4">
    <source>
        <dbReference type="EMBL" id="KVH61721.1"/>
    </source>
</evidence>
<sequence length="239" mass="27281">MPTLESRTLKDQNSGLNVHHAGCQQATRPSEKPSKRLGGLDAGWAAWHPRSFLFALLPLFDLLLDVPCNLLYMNWTPLVSLPYGLIIKSTIERYKKATSSTPNTWSSQEINAQFYQQESKKLRQQIQMLQNTNRHLMGEGLGCLNVKELKQLETRLERGISRIRSKKEIELEHHNAFLRSKVQIAESERVQQLNVNTGHEYNALQAYLARNALQLNIMEPMEDAPSAYSIPQKHSLHLG</sequence>
<dbReference type="AlphaFoldDB" id="A0A124S2A9"/>
<evidence type="ECO:0000256" key="2">
    <source>
        <dbReference type="SAM" id="MobiDB-lite"/>
    </source>
</evidence>
<dbReference type="InterPro" id="IPR002487">
    <property type="entry name" value="TF_Kbox"/>
</dbReference>
<dbReference type="PROSITE" id="PS51297">
    <property type="entry name" value="K_BOX"/>
    <property type="match status" value="1"/>
</dbReference>
<dbReference type="EMBL" id="LEKV01006651">
    <property type="protein sequence ID" value="KVH61721.1"/>
    <property type="molecule type" value="Genomic_DNA"/>
</dbReference>
<dbReference type="Gramene" id="KVH61721">
    <property type="protein sequence ID" value="KVH61721"/>
    <property type="gene ID" value="Ccrd_025650"/>
</dbReference>
<proteinExistence type="predicted"/>
<name>A0A124S2A9_CYNCS</name>
<gene>
    <name evidence="4" type="ORF">Ccrd_025650</name>
</gene>
<protein>
    <submittedName>
        <fullName evidence="4">Transcription factor, K-box</fullName>
    </submittedName>
</protein>